<dbReference type="InterPro" id="IPR002347">
    <property type="entry name" value="SDR_fam"/>
</dbReference>
<dbReference type="EMBL" id="CP055902">
    <property type="protein sequence ID" value="QKX62983.1"/>
    <property type="molecule type" value="Genomic_DNA"/>
</dbReference>
<protein>
    <submittedName>
        <fullName evidence="3">Uncharacterized protein</fullName>
    </submittedName>
</protein>
<dbReference type="InterPro" id="IPR036291">
    <property type="entry name" value="NAD(P)-bd_dom_sf"/>
</dbReference>
<accession>A0A7H8REM6</accession>
<dbReference type="PRINTS" id="PR00080">
    <property type="entry name" value="SDRFAMILY"/>
</dbReference>
<dbReference type="Proteomes" id="UP000509510">
    <property type="component" value="Chromosome V"/>
</dbReference>
<gene>
    <name evidence="3" type="ORF">TRUGW13939_10151</name>
</gene>
<dbReference type="GO" id="GO:0016491">
    <property type="term" value="F:oxidoreductase activity"/>
    <property type="evidence" value="ECO:0007669"/>
    <property type="project" value="TreeGrafter"/>
</dbReference>
<sequence length="252" mass="26559">MASFLITGSSRGLGLELVRNLVTLNQSTIGTIFASSRASSPSSDLAQVIQTSNGRVQYVQLDVNNQSSVEAATATVAQKLLSSKTGLDVLVNNAGIQISEQKPSLVSAADLDTTLSTNVTSVHRVTAAFLPLLSQGQAKKIVNVSSTLGSIDLSVRSGVTYHPSYKISKAALNMLTVQYAAELGPQGFTVFAVSPGWLQTDLGGAYAHLKPAEGARQVTDIILKSSPEKDNGSFRDIYIEGDSLYTGANPPW</sequence>
<reference evidence="4" key="1">
    <citation type="submission" date="2020-06" db="EMBL/GenBank/DDBJ databases">
        <title>A chromosome-scale genome assembly of Talaromyces rugulosus W13939.</title>
        <authorList>
            <person name="Wang B."/>
            <person name="Guo L."/>
            <person name="Ye K."/>
            <person name="Wang L."/>
        </authorList>
    </citation>
    <scope>NUCLEOTIDE SEQUENCE [LARGE SCALE GENOMIC DNA]</scope>
    <source>
        <strain evidence="4">W13939</strain>
    </source>
</reference>
<dbReference type="KEGG" id="trg:TRUGW13939_10151"/>
<dbReference type="RefSeq" id="XP_035349157.1">
    <property type="nucleotide sequence ID" value="XM_035493264.1"/>
</dbReference>
<dbReference type="GeneID" id="55997632"/>
<dbReference type="OrthoDB" id="7289984at2759"/>
<organism evidence="3 4">
    <name type="scientific">Talaromyces rugulosus</name>
    <name type="common">Penicillium rugulosum</name>
    <dbReference type="NCBI Taxonomy" id="121627"/>
    <lineage>
        <taxon>Eukaryota</taxon>
        <taxon>Fungi</taxon>
        <taxon>Dikarya</taxon>
        <taxon>Ascomycota</taxon>
        <taxon>Pezizomycotina</taxon>
        <taxon>Eurotiomycetes</taxon>
        <taxon>Eurotiomycetidae</taxon>
        <taxon>Eurotiales</taxon>
        <taxon>Trichocomaceae</taxon>
        <taxon>Talaromyces</taxon>
        <taxon>Talaromyces sect. Islandici</taxon>
    </lineage>
</organism>
<evidence type="ECO:0000313" key="4">
    <source>
        <dbReference type="Proteomes" id="UP000509510"/>
    </source>
</evidence>
<proteinExistence type="inferred from homology"/>
<dbReference type="GO" id="GO:0005737">
    <property type="term" value="C:cytoplasm"/>
    <property type="evidence" value="ECO:0007669"/>
    <property type="project" value="TreeGrafter"/>
</dbReference>
<dbReference type="PANTHER" id="PTHR43544:SF36">
    <property type="entry name" value="CHAIN OXIDOREDUCTASE (CSGA), PUTATIVE (AFU_ORTHOLOGUE AFUA_4G00910)-RELATED"/>
    <property type="match status" value="1"/>
</dbReference>
<dbReference type="SUPFAM" id="SSF51735">
    <property type="entry name" value="NAD(P)-binding Rossmann-fold domains"/>
    <property type="match status" value="1"/>
</dbReference>
<dbReference type="InterPro" id="IPR051468">
    <property type="entry name" value="Fungal_SecMetab_SDRs"/>
</dbReference>
<evidence type="ECO:0000256" key="1">
    <source>
        <dbReference type="ARBA" id="ARBA00006484"/>
    </source>
</evidence>
<evidence type="ECO:0000256" key="2">
    <source>
        <dbReference type="RuleBase" id="RU000363"/>
    </source>
</evidence>
<name>A0A7H8REM6_TALRU</name>
<keyword evidence="4" id="KW-1185">Reference proteome</keyword>
<comment type="similarity">
    <text evidence="1 2">Belongs to the short-chain dehydrogenases/reductases (SDR) family.</text>
</comment>
<dbReference type="PANTHER" id="PTHR43544">
    <property type="entry name" value="SHORT-CHAIN DEHYDROGENASE/REDUCTASE"/>
    <property type="match status" value="1"/>
</dbReference>
<dbReference type="Gene3D" id="3.40.50.720">
    <property type="entry name" value="NAD(P)-binding Rossmann-like Domain"/>
    <property type="match status" value="1"/>
</dbReference>
<dbReference type="PRINTS" id="PR00081">
    <property type="entry name" value="GDHRDH"/>
</dbReference>
<dbReference type="AlphaFoldDB" id="A0A7H8REM6"/>
<dbReference type="Pfam" id="PF00106">
    <property type="entry name" value="adh_short"/>
    <property type="match status" value="1"/>
</dbReference>
<evidence type="ECO:0000313" key="3">
    <source>
        <dbReference type="EMBL" id="QKX62983.1"/>
    </source>
</evidence>